<dbReference type="EMBL" id="PTJD01000001">
    <property type="protein sequence ID" value="PPK98497.1"/>
    <property type="molecule type" value="Genomic_DNA"/>
</dbReference>
<dbReference type="Gene3D" id="1.20.1260.10">
    <property type="match status" value="1"/>
</dbReference>
<dbReference type="AlphaFoldDB" id="A0A2S6IVV6"/>
<evidence type="ECO:0000313" key="3">
    <source>
        <dbReference type="EMBL" id="PPK98497.1"/>
    </source>
</evidence>
<proteinExistence type="predicted"/>
<dbReference type="InterPro" id="IPR029447">
    <property type="entry name" value="DUF4439"/>
</dbReference>
<feature type="region of interest" description="Disordered" evidence="1">
    <location>
        <begin position="96"/>
        <end position="131"/>
    </location>
</feature>
<accession>A0A2S6IVV6</accession>
<feature type="compositionally biased region" description="Pro residues" evidence="1">
    <location>
        <begin position="117"/>
        <end position="130"/>
    </location>
</feature>
<comment type="caution">
    <text evidence="3">The sequence shown here is derived from an EMBL/GenBank/DDBJ whole genome shotgun (WGS) entry which is preliminary data.</text>
</comment>
<gene>
    <name evidence="3" type="ORF">CLV92_101193</name>
</gene>
<evidence type="ECO:0000259" key="2">
    <source>
        <dbReference type="Pfam" id="PF14530"/>
    </source>
</evidence>
<feature type="compositionally biased region" description="Low complexity" evidence="1">
    <location>
        <begin position="192"/>
        <end position="209"/>
    </location>
</feature>
<dbReference type="Proteomes" id="UP000239485">
    <property type="component" value="Unassembled WGS sequence"/>
</dbReference>
<feature type="compositionally biased region" description="Pro residues" evidence="1">
    <location>
        <begin position="181"/>
        <end position="191"/>
    </location>
</feature>
<dbReference type="InterPro" id="IPR009078">
    <property type="entry name" value="Ferritin-like_SF"/>
</dbReference>
<reference evidence="3 4" key="1">
    <citation type="submission" date="2018-02" db="EMBL/GenBank/DDBJ databases">
        <title>Genomic Encyclopedia of Archaeal and Bacterial Type Strains, Phase II (KMG-II): from individual species to whole genera.</title>
        <authorList>
            <person name="Goeker M."/>
        </authorList>
    </citation>
    <scope>NUCLEOTIDE SEQUENCE [LARGE SCALE GENOMIC DNA]</scope>
    <source>
        <strain evidence="3 4">DSM 22857</strain>
    </source>
</reference>
<feature type="compositionally biased region" description="Low complexity" evidence="1">
    <location>
        <begin position="96"/>
        <end position="116"/>
    </location>
</feature>
<dbReference type="InterPro" id="IPR012347">
    <property type="entry name" value="Ferritin-like"/>
</dbReference>
<evidence type="ECO:0000313" key="4">
    <source>
        <dbReference type="Proteomes" id="UP000239485"/>
    </source>
</evidence>
<keyword evidence="4" id="KW-1185">Reference proteome</keyword>
<dbReference type="Pfam" id="PF14530">
    <property type="entry name" value="DUF4439"/>
    <property type="match status" value="1"/>
</dbReference>
<feature type="region of interest" description="Disordered" evidence="1">
    <location>
        <begin position="178"/>
        <end position="209"/>
    </location>
</feature>
<evidence type="ECO:0000256" key="1">
    <source>
        <dbReference type="SAM" id="MobiDB-lite"/>
    </source>
</evidence>
<dbReference type="SUPFAM" id="SSF47240">
    <property type="entry name" value="Ferritin-like"/>
    <property type="match status" value="1"/>
</dbReference>
<name>A0A2S6IVV6_9ACTN</name>
<feature type="domain" description="DUF4439" evidence="2">
    <location>
        <begin position="214"/>
        <end position="341"/>
    </location>
</feature>
<dbReference type="PROSITE" id="PS51257">
    <property type="entry name" value="PROKAR_LIPOPROTEIN"/>
    <property type="match status" value="1"/>
</dbReference>
<protein>
    <submittedName>
        <fullName evidence="3">Uncharacterized protein DUF4439</fullName>
    </submittedName>
</protein>
<sequence>MSRRTALRHGLAGTALLAAALLGGCGVRWVPHPEPTPTLTPGPDDLAREQAVADARELLALSLALAAEPVPQPLAAALEEAVQESRAHLRALGAEPAATPGPAEAGAGEPSPTGPVATPPPPSPAPPPAPAEVVAVAADGARRALEATADTGPGTARLLGSLATARATRARALAAAAGLPLPEPPRPPAPGFPGAASGPPAPGAGAAPDAVPDALQRALAGEHSAVHAFGLIAGRLPPEQRPAALAAREAHLAARGRLAALVAAGGAVPTPAEPGYDVEVADPGAAAALAVGVEQRLAAAYADLVATPWPLRGAGLDGLLRAWAASLDWGGIPHAFPGLPELRG</sequence>
<organism evidence="3 4">
    <name type="scientific">Kineococcus xinjiangensis</name>
    <dbReference type="NCBI Taxonomy" id="512762"/>
    <lineage>
        <taxon>Bacteria</taxon>
        <taxon>Bacillati</taxon>
        <taxon>Actinomycetota</taxon>
        <taxon>Actinomycetes</taxon>
        <taxon>Kineosporiales</taxon>
        <taxon>Kineosporiaceae</taxon>
        <taxon>Kineococcus</taxon>
    </lineage>
</organism>